<accession>A0A1R1AZX5</accession>
<sequence>MTGYSRFQGLTSLLGLIYFLDMPVMDKSKMSTKQGAARVGLAVQTRNKKKDRITRSCPLQVRGGRMATKK</sequence>
<organism evidence="1 2">
    <name type="scientific">Paenibacillus lautus</name>
    <name type="common">Bacillus lautus</name>
    <dbReference type="NCBI Taxonomy" id="1401"/>
    <lineage>
        <taxon>Bacteria</taxon>
        <taxon>Bacillati</taxon>
        <taxon>Bacillota</taxon>
        <taxon>Bacilli</taxon>
        <taxon>Bacillales</taxon>
        <taxon>Paenibacillaceae</taxon>
        <taxon>Paenibacillus</taxon>
    </lineage>
</organism>
<evidence type="ECO:0000313" key="1">
    <source>
        <dbReference type="EMBL" id="OME91597.1"/>
    </source>
</evidence>
<dbReference type="EMBL" id="MRTF01000006">
    <property type="protein sequence ID" value="OME91597.1"/>
    <property type="molecule type" value="Genomic_DNA"/>
</dbReference>
<proteinExistence type="predicted"/>
<dbReference type="AlphaFoldDB" id="A0A1R1AZX5"/>
<evidence type="ECO:0000313" key="2">
    <source>
        <dbReference type="Proteomes" id="UP000187074"/>
    </source>
</evidence>
<reference evidence="1 2" key="1">
    <citation type="submission" date="2016-11" db="EMBL/GenBank/DDBJ databases">
        <title>Paenibacillus species isolates.</title>
        <authorList>
            <person name="Beno S.M."/>
        </authorList>
    </citation>
    <scope>NUCLEOTIDE SEQUENCE [LARGE SCALE GENOMIC DNA]</scope>
    <source>
        <strain evidence="1 2">FSL F4-0100</strain>
    </source>
</reference>
<dbReference type="Proteomes" id="UP000187074">
    <property type="component" value="Unassembled WGS sequence"/>
</dbReference>
<name>A0A1R1AZX5_PAELA</name>
<comment type="caution">
    <text evidence="1">The sequence shown here is derived from an EMBL/GenBank/DDBJ whole genome shotgun (WGS) entry which is preliminary data.</text>
</comment>
<protein>
    <submittedName>
        <fullName evidence="1">Uncharacterized protein</fullName>
    </submittedName>
</protein>
<gene>
    <name evidence="1" type="ORF">BK123_19305</name>
</gene>